<dbReference type="GeneID" id="77847431"/>
<dbReference type="InterPro" id="IPR007492">
    <property type="entry name" value="LytTR_DNA-bd_dom"/>
</dbReference>
<proteinExistence type="predicted"/>
<protein>
    <recommendedName>
        <fullName evidence="6">Response regulatory domain-containing protein</fullName>
    </recommendedName>
</protein>
<evidence type="ECO:0000259" key="3">
    <source>
        <dbReference type="PROSITE" id="PS50930"/>
    </source>
</evidence>
<dbReference type="Gene3D" id="2.40.50.1020">
    <property type="entry name" value="LytTr DNA-binding domain"/>
    <property type="match status" value="1"/>
</dbReference>
<dbReference type="GO" id="GO:0003677">
    <property type="term" value="F:DNA binding"/>
    <property type="evidence" value="ECO:0007669"/>
    <property type="project" value="InterPro"/>
</dbReference>
<reference evidence="4 5" key="1">
    <citation type="submission" date="2012-08" db="EMBL/GenBank/DDBJ databases">
        <title>The Genome Sequence of Barnesiella intestinihominis YIT 11860.</title>
        <authorList>
            <consortium name="The Broad Institute Genome Sequencing Platform"/>
            <person name="Earl A."/>
            <person name="Ward D."/>
            <person name="Feldgarden M."/>
            <person name="Gevers D."/>
            <person name="Morotomi M."/>
            <person name="Walker B."/>
            <person name="Young S.K."/>
            <person name="Zeng Q."/>
            <person name="Gargeya S."/>
            <person name="Fitzgerald M."/>
            <person name="Haas B."/>
            <person name="Abouelleil A."/>
            <person name="Alvarado L."/>
            <person name="Arachchi H.M."/>
            <person name="Berlin A.M."/>
            <person name="Chapman S.B."/>
            <person name="Goldberg J."/>
            <person name="Griggs A."/>
            <person name="Gujja S."/>
            <person name="Hansen M."/>
            <person name="Howarth C."/>
            <person name="Imamovic A."/>
            <person name="Larimer J."/>
            <person name="McCowen C."/>
            <person name="Montmayeur A."/>
            <person name="Murphy C."/>
            <person name="Neiman D."/>
            <person name="Pearson M."/>
            <person name="Priest M."/>
            <person name="Roberts A."/>
            <person name="Saif S."/>
            <person name="Shea T."/>
            <person name="Sisk P."/>
            <person name="Sykes S."/>
            <person name="Wortman J."/>
            <person name="Nusbaum C."/>
            <person name="Birren B."/>
        </authorList>
    </citation>
    <scope>NUCLEOTIDE SEQUENCE [LARGE SCALE GENOMIC DNA]</scope>
    <source>
        <strain evidence="4 5">YIT 11860</strain>
    </source>
</reference>
<evidence type="ECO:0000256" key="1">
    <source>
        <dbReference type="PROSITE-ProRule" id="PRU00169"/>
    </source>
</evidence>
<feature type="domain" description="Response regulatory" evidence="2">
    <location>
        <begin position="5"/>
        <end position="115"/>
    </location>
</feature>
<name>K0X647_9BACT</name>
<evidence type="ECO:0000313" key="4">
    <source>
        <dbReference type="EMBL" id="EJZ65886.1"/>
    </source>
</evidence>
<dbReference type="InterPro" id="IPR011006">
    <property type="entry name" value="CheY-like_superfamily"/>
</dbReference>
<dbReference type="SUPFAM" id="SSF52172">
    <property type="entry name" value="CheY-like"/>
    <property type="match status" value="1"/>
</dbReference>
<dbReference type="Gene3D" id="3.40.50.2300">
    <property type="match status" value="1"/>
</dbReference>
<dbReference type="SMART" id="SM00850">
    <property type="entry name" value="LytTR"/>
    <property type="match status" value="1"/>
</dbReference>
<dbReference type="Proteomes" id="UP000006044">
    <property type="component" value="Unassembled WGS sequence"/>
</dbReference>
<comment type="caution">
    <text evidence="4">The sequence shown here is derived from an EMBL/GenBank/DDBJ whole genome shotgun (WGS) entry which is preliminary data.</text>
</comment>
<dbReference type="PANTHER" id="PTHR37299">
    <property type="entry name" value="TRANSCRIPTIONAL REGULATOR-RELATED"/>
    <property type="match status" value="1"/>
</dbReference>
<feature type="modified residue" description="4-aspartylphosphate" evidence="1">
    <location>
        <position position="55"/>
    </location>
</feature>
<dbReference type="HOGENOM" id="CLU_000445_14_1_10"/>
<dbReference type="InterPro" id="IPR046947">
    <property type="entry name" value="LytR-like"/>
</dbReference>
<evidence type="ECO:0000313" key="5">
    <source>
        <dbReference type="Proteomes" id="UP000006044"/>
    </source>
</evidence>
<dbReference type="PROSITE" id="PS50930">
    <property type="entry name" value="HTH_LYTTR"/>
    <property type="match status" value="1"/>
</dbReference>
<dbReference type="STRING" id="742726.HMPREF9448_00056"/>
<accession>K0X647</accession>
<gene>
    <name evidence="4" type="ORF">HMPREF9448_00056</name>
</gene>
<evidence type="ECO:0000259" key="2">
    <source>
        <dbReference type="PROSITE" id="PS50110"/>
    </source>
</evidence>
<feature type="domain" description="HTH LytTR-type" evidence="3">
    <location>
        <begin position="127"/>
        <end position="228"/>
    </location>
</feature>
<sequence>MKKFSCIAIDDEPLALLVITQFCERFGNLDLSTFSEPRIGLEEIKRHKPDLVFLDIEMNSINGLDIAHALPRECCFIFTTAHAQYALNGFDLDAVDFLHKPFAYERFKKAVEKAIRRIETEKVPENIVIKQEYANVTIPINDILYIEAMENYTKIFRENGGYILSRTNMKTIQEILPEENFLRIHRSYIVPIEKIEMFSKKKIKLIGKEIFLPIGRLYANHIYDTLISQNSGHIFPNP</sequence>
<dbReference type="SMART" id="SM00448">
    <property type="entry name" value="REC"/>
    <property type="match status" value="1"/>
</dbReference>
<dbReference type="PROSITE" id="PS50110">
    <property type="entry name" value="RESPONSE_REGULATORY"/>
    <property type="match status" value="1"/>
</dbReference>
<dbReference type="GO" id="GO:0000156">
    <property type="term" value="F:phosphorelay response regulator activity"/>
    <property type="evidence" value="ECO:0007669"/>
    <property type="project" value="InterPro"/>
</dbReference>
<organism evidence="4 5">
    <name type="scientific">Barnesiella intestinihominis YIT 11860</name>
    <dbReference type="NCBI Taxonomy" id="742726"/>
    <lineage>
        <taxon>Bacteria</taxon>
        <taxon>Pseudomonadati</taxon>
        <taxon>Bacteroidota</taxon>
        <taxon>Bacteroidia</taxon>
        <taxon>Bacteroidales</taxon>
        <taxon>Barnesiellaceae</taxon>
        <taxon>Barnesiella</taxon>
    </lineage>
</organism>
<dbReference type="EMBL" id="ADLE01000001">
    <property type="protein sequence ID" value="EJZ65886.1"/>
    <property type="molecule type" value="Genomic_DNA"/>
</dbReference>
<keyword evidence="1" id="KW-0597">Phosphoprotein</keyword>
<dbReference type="OrthoDB" id="1490554at2"/>
<dbReference type="AlphaFoldDB" id="K0X647"/>
<evidence type="ECO:0008006" key="6">
    <source>
        <dbReference type="Google" id="ProtNLM"/>
    </source>
</evidence>
<dbReference type="Pfam" id="PF00072">
    <property type="entry name" value="Response_reg"/>
    <property type="match status" value="1"/>
</dbReference>
<dbReference type="RefSeq" id="WP_008860690.1">
    <property type="nucleotide sequence ID" value="NZ_CAXSYG010000002.1"/>
</dbReference>
<dbReference type="Pfam" id="PF04397">
    <property type="entry name" value="LytTR"/>
    <property type="match status" value="1"/>
</dbReference>
<dbReference type="InterPro" id="IPR001789">
    <property type="entry name" value="Sig_transdc_resp-reg_receiver"/>
</dbReference>
<dbReference type="eggNOG" id="COG3279">
    <property type="taxonomic scope" value="Bacteria"/>
</dbReference>
<dbReference type="PANTHER" id="PTHR37299:SF1">
    <property type="entry name" value="STAGE 0 SPORULATION PROTEIN A HOMOLOG"/>
    <property type="match status" value="1"/>
</dbReference>
<keyword evidence="5" id="KW-1185">Reference proteome</keyword>